<dbReference type="Proteomes" id="UP001059596">
    <property type="component" value="Unassembled WGS sequence"/>
</dbReference>
<keyword evidence="2" id="KW-1185">Reference proteome</keyword>
<gene>
    <name evidence="1" type="ORF">M5D96_012820</name>
</gene>
<proteinExistence type="predicted"/>
<protein>
    <submittedName>
        <fullName evidence="1">Uncharacterized protein</fullName>
    </submittedName>
</protein>
<organism evidence="1 2">
    <name type="scientific">Drosophila gunungcola</name>
    <name type="common">fruit fly</name>
    <dbReference type="NCBI Taxonomy" id="103775"/>
    <lineage>
        <taxon>Eukaryota</taxon>
        <taxon>Metazoa</taxon>
        <taxon>Ecdysozoa</taxon>
        <taxon>Arthropoda</taxon>
        <taxon>Hexapoda</taxon>
        <taxon>Insecta</taxon>
        <taxon>Pterygota</taxon>
        <taxon>Neoptera</taxon>
        <taxon>Endopterygota</taxon>
        <taxon>Diptera</taxon>
        <taxon>Brachycera</taxon>
        <taxon>Muscomorpha</taxon>
        <taxon>Ephydroidea</taxon>
        <taxon>Drosophilidae</taxon>
        <taxon>Drosophila</taxon>
        <taxon>Sophophora</taxon>
    </lineage>
</organism>
<dbReference type="AlphaFoldDB" id="A0A9P9YCK0"/>
<feature type="non-terminal residue" evidence="1">
    <location>
        <position position="1"/>
    </location>
</feature>
<evidence type="ECO:0000313" key="1">
    <source>
        <dbReference type="EMBL" id="KAI8034406.1"/>
    </source>
</evidence>
<reference evidence="1" key="1">
    <citation type="journal article" date="2023" name="Genome Biol. Evol.">
        <title>Long-read-based Genome Assembly of Drosophila gunungcola Reveals Fewer Chemosensory Genes in Flower-breeding Species.</title>
        <authorList>
            <person name="Negi A."/>
            <person name="Liao B.Y."/>
            <person name="Yeh S.D."/>
        </authorList>
    </citation>
    <scope>NUCLEOTIDE SEQUENCE</scope>
    <source>
        <strain evidence="1">Sukarami</strain>
    </source>
</reference>
<comment type="caution">
    <text evidence="1">The sequence shown here is derived from an EMBL/GenBank/DDBJ whole genome shotgun (WGS) entry which is preliminary data.</text>
</comment>
<accession>A0A9P9YCK0</accession>
<sequence>ANATQTCEWHEQLIWVCLLLNFGKSKRNELKLMNMSEFTKLCNAQQDILRPRHLPIWTTRKRS</sequence>
<dbReference type="EMBL" id="JAMKOV010000074">
    <property type="protein sequence ID" value="KAI8034406.1"/>
    <property type="molecule type" value="Genomic_DNA"/>
</dbReference>
<evidence type="ECO:0000313" key="2">
    <source>
        <dbReference type="Proteomes" id="UP001059596"/>
    </source>
</evidence>
<name>A0A9P9YCK0_9MUSC</name>